<dbReference type="PROSITE" id="PS51257">
    <property type="entry name" value="PROKAR_LIPOPROTEIN"/>
    <property type="match status" value="1"/>
</dbReference>
<sequence length="92" mass="9580">MKLHRSSAPSTRAGAGFAGLVLPLGLVIAGFAASCAVGSDTPLPDVGSTIKCTLESGRSFEGQVEDVAPGAVKVNDVWIDWDRVEFWHPAQG</sequence>
<gene>
    <name evidence="1" type="ORF">Pla163_34180</name>
</gene>
<dbReference type="EMBL" id="CP036290">
    <property type="protein sequence ID" value="QDU86267.1"/>
    <property type="molecule type" value="Genomic_DNA"/>
</dbReference>
<evidence type="ECO:0000313" key="2">
    <source>
        <dbReference type="Proteomes" id="UP000319342"/>
    </source>
</evidence>
<dbReference type="AlphaFoldDB" id="A0A518D470"/>
<keyword evidence="2" id="KW-1185">Reference proteome</keyword>
<dbReference type="Proteomes" id="UP000319342">
    <property type="component" value="Chromosome"/>
</dbReference>
<organism evidence="1 2">
    <name type="scientific">Rohdeia mirabilis</name>
    <dbReference type="NCBI Taxonomy" id="2528008"/>
    <lineage>
        <taxon>Bacteria</taxon>
        <taxon>Pseudomonadati</taxon>
        <taxon>Planctomycetota</taxon>
        <taxon>Planctomycetia</taxon>
        <taxon>Planctomycetia incertae sedis</taxon>
        <taxon>Rohdeia</taxon>
    </lineage>
</organism>
<dbReference type="RefSeq" id="WP_145191181.1">
    <property type="nucleotide sequence ID" value="NZ_CP036290.1"/>
</dbReference>
<accession>A0A518D470</accession>
<proteinExistence type="predicted"/>
<evidence type="ECO:0000313" key="1">
    <source>
        <dbReference type="EMBL" id="QDU86267.1"/>
    </source>
</evidence>
<name>A0A518D470_9BACT</name>
<protein>
    <submittedName>
        <fullName evidence="1">Uncharacterized protein</fullName>
    </submittedName>
</protein>
<reference evidence="1 2" key="1">
    <citation type="submission" date="2019-02" db="EMBL/GenBank/DDBJ databases">
        <title>Deep-cultivation of Planctomycetes and their phenomic and genomic characterization uncovers novel biology.</title>
        <authorList>
            <person name="Wiegand S."/>
            <person name="Jogler M."/>
            <person name="Boedeker C."/>
            <person name="Pinto D."/>
            <person name="Vollmers J."/>
            <person name="Rivas-Marin E."/>
            <person name="Kohn T."/>
            <person name="Peeters S.H."/>
            <person name="Heuer A."/>
            <person name="Rast P."/>
            <person name="Oberbeckmann S."/>
            <person name="Bunk B."/>
            <person name="Jeske O."/>
            <person name="Meyerdierks A."/>
            <person name="Storesund J.E."/>
            <person name="Kallscheuer N."/>
            <person name="Luecker S."/>
            <person name="Lage O.M."/>
            <person name="Pohl T."/>
            <person name="Merkel B.J."/>
            <person name="Hornburger P."/>
            <person name="Mueller R.-W."/>
            <person name="Bruemmer F."/>
            <person name="Labrenz M."/>
            <person name="Spormann A.M."/>
            <person name="Op den Camp H."/>
            <person name="Overmann J."/>
            <person name="Amann R."/>
            <person name="Jetten M.S.M."/>
            <person name="Mascher T."/>
            <person name="Medema M.H."/>
            <person name="Devos D.P."/>
            <person name="Kaster A.-K."/>
            <person name="Ovreas L."/>
            <person name="Rohde M."/>
            <person name="Galperin M.Y."/>
            <person name="Jogler C."/>
        </authorList>
    </citation>
    <scope>NUCLEOTIDE SEQUENCE [LARGE SCALE GENOMIC DNA]</scope>
    <source>
        <strain evidence="1 2">Pla163</strain>
    </source>
</reference>